<accession>W1XCZ9</accession>
<feature type="transmembrane region" description="Helical" evidence="5">
    <location>
        <begin position="12"/>
        <end position="34"/>
    </location>
</feature>
<protein>
    <submittedName>
        <fullName evidence="6">Molybdate ABC transporter, permease protein</fullName>
    </submittedName>
</protein>
<organism evidence="6">
    <name type="scientific">human gut metagenome</name>
    <dbReference type="NCBI Taxonomy" id="408170"/>
    <lineage>
        <taxon>unclassified sequences</taxon>
        <taxon>metagenomes</taxon>
        <taxon>organismal metagenomes</taxon>
    </lineage>
</organism>
<keyword evidence="4 5" id="KW-0472">Membrane</keyword>
<evidence type="ECO:0000256" key="5">
    <source>
        <dbReference type="SAM" id="Phobius"/>
    </source>
</evidence>
<keyword evidence="2 5" id="KW-0812">Transmembrane</keyword>
<proteinExistence type="predicted"/>
<evidence type="ECO:0000313" key="6">
    <source>
        <dbReference type="EMBL" id="ETJ27325.1"/>
    </source>
</evidence>
<dbReference type="InterPro" id="IPR035906">
    <property type="entry name" value="MetI-like_sf"/>
</dbReference>
<keyword evidence="3 5" id="KW-1133">Transmembrane helix</keyword>
<feature type="non-terminal residue" evidence="6">
    <location>
        <position position="42"/>
    </location>
</feature>
<dbReference type="EMBL" id="AZMM01017015">
    <property type="protein sequence ID" value="ETJ27325.1"/>
    <property type="molecule type" value="Genomic_DNA"/>
</dbReference>
<evidence type="ECO:0000256" key="1">
    <source>
        <dbReference type="ARBA" id="ARBA00004141"/>
    </source>
</evidence>
<gene>
    <name evidence="6" type="ORF">Q604_UNBC17015G0001</name>
</gene>
<evidence type="ECO:0000256" key="3">
    <source>
        <dbReference type="ARBA" id="ARBA00022989"/>
    </source>
</evidence>
<comment type="caution">
    <text evidence="6">The sequence shown here is derived from an EMBL/GenBank/DDBJ whole genome shotgun (WGS) entry which is preliminary data.</text>
</comment>
<evidence type="ECO:0000256" key="4">
    <source>
        <dbReference type="ARBA" id="ARBA00023136"/>
    </source>
</evidence>
<dbReference type="GO" id="GO:0016020">
    <property type="term" value="C:membrane"/>
    <property type="evidence" value="ECO:0007669"/>
    <property type="project" value="UniProtKB-SubCell"/>
</dbReference>
<evidence type="ECO:0000256" key="2">
    <source>
        <dbReference type="ARBA" id="ARBA00022692"/>
    </source>
</evidence>
<dbReference type="AlphaFoldDB" id="W1XCZ9"/>
<comment type="subcellular location">
    <subcellularLocation>
        <location evidence="1">Membrane</location>
        <topology evidence="1">Multi-pass membrane protein</topology>
    </subcellularLocation>
</comment>
<reference evidence="6" key="1">
    <citation type="submission" date="2013-12" db="EMBL/GenBank/DDBJ databases">
        <title>A Varibaculum cambriense genome reconstructed from a premature infant gut community with otherwise low bacterial novelty that shifts toward anaerobic metabolism during the third week of life.</title>
        <authorList>
            <person name="Brown C.T."/>
            <person name="Sharon I."/>
            <person name="Thomas B.C."/>
            <person name="Castelle C.J."/>
            <person name="Morowitz M.J."/>
            <person name="Banfield J.F."/>
        </authorList>
    </citation>
    <scope>NUCLEOTIDE SEQUENCE</scope>
</reference>
<sequence length="42" mass="4731">MTNDFSPLWISIKTALLSTLITFFIGIAVSYFMANYRGKLKG</sequence>
<name>W1XCZ9_9ZZZZ</name>
<dbReference type="SUPFAM" id="SSF161098">
    <property type="entry name" value="MetI-like"/>
    <property type="match status" value="1"/>
</dbReference>